<dbReference type="SUPFAM" id="SSF46689">
    <property type="entry name" value="Homeodomain-like"/>
    <property type="match status" value="1"/>
</dbReference>
<dbReference type="InterPro" id="IPR001584">
    <property type="entry name" value="Integrase_cat-core"/>
</dbReference>
<dbReference type="SUPFAM" id="SSF53098">
    <property type="entry name" value="Ribonuclease H-like"/>
    <property type="match status" value="1"/>
</dbReference>
<dbReference type="Proteomes" id="UP000225740">
    <property type="component" value="Unassembled WGS sequence"/>
</dbReference>
<dbReference type="InterPro" id="IPR009057">
    <property type="entry name" value="Homeodomain-like_sf"/>
</dbReference>
<comment type="function">
    <text evidence="1">Required for the transposition of the insertion element.</text>
</comment>
<dbReference type="InterPro" id="IPR025246">
    <property type="entry name" value="IS30-like_HTH"/>
</dbReference>
<evidence type="ECO:0000256" key="2">
    <source>
        <dbReference type="ARBA" id="ARBA00006363"/>
    </source>
</evidence>
<dbReference type="InterPro" id="IPR001598">
    <property type="entry name" value="Transposase_IS30_CS"/>
</dbReference>
<dbReference type="InterPro" id="IPR001387">
    <property type="entry name" value="Cro/C1-type_HTH"/>
</dbReference>
<name>A0A2G1VX86_9BACT</name>
<dbReference type="PROSITE" id="PS50943">
    <property type="entry name" value="HTH_CROC1"/>
    <property type="match status" value="1"/>
</dbReference>
<dbReference type="CDD" id="cd00093">
    <property type="entry name" value="HTH_XRE"/>
    <property type="match status" value="1"/>
</dbReference>
<organism evidence="8 9">
    <name type="scientific">Rhodopirellula bahusiensis</name>
    <dbReference type="NCBI Taxonomy" id="2014065"/>
    <lineage>
        <taxon>Bacteria</taxon>
        <taxon>Pseudomonadati</taxon>
        <taxon>Planctomycetota</taxon>
        <taxon>Planctomycetia</taxon>
        <taxon>Pirellulales</taxon>
        <taxon>Pirellulaceae</taxon>
        <taxon>Rhodopirellula</taxon>
    </lineage>
</organism>
<evidence type="ECO:0000256" key="1">
    <source>
        <dbReference type="ARBA" id="ARBA00002190"/>
    </source>
</evidence>
<feature type="domain" description="HTH cro/C1-type" evidence="6">
    <location>
        <begin position="11"/>
        <end position="38"/>
    </location>
</feature>
<dbReference type="PANTHER" id="PTHR10948:SF23">
    <property type="entry name" value="TRANSPOSASE INSI FOR INSERTION SEQUENCE ELEMENT IS30A-RELATED"/>
    <property type="match status" value="1"/>
</dbReference>
<keyword evidence="9" id="KW-1185">Reference proteome</keyword>
<dbReference type="GO" id="GO:0015074">
    <property type="term" value="P:DNA integration"/>
    <property type="evidence" value="ECO:0007669"/>
    <property type="project" value="InterPro"/>
</dbReference>
<feature type="domain" description="Integrase catalytic" evidence="7">
    <location>
        <begin position="154"/>
        <end position="313"/>
    </location>
</feature>
<dbReference type="Gene3D" id="1.10.10.60">
    <property type="entry name" value="Homeodomain-like"/>
    <property type="match status" value="1"/>
</dbReference>
<dbReference type="Pfam" id="PF00665">
    <property type="entry name" value="rve"/>
    <property type="match status" value="1"/>
</dbReference>
<evidence type="ECO:0000259" key="7">
    <source>
        <dbReference type="PROSITE" id="PS50994"/>
    </source>
</evidence>
<reference evidence="8 9" key="1">
    <citation type="submission" date="2017-06" db="EMBL/GenBank/DDBJ databases">
        <title>Description of Rhodopirellula bahusiensis sp. nov.</title>
        <authorList>
            <person name="Kizina J."/>
            <person name="Harder J."/>
        </authorList>
    </citation>
    <scope>NUCLEOTIDE SEQUENCE [LARGE SCALE GENOMIC DNA]</scope>
    <source>
        <strain evidence="8 9">SWK21</strain>
    </source>
</reference>
<dbReference type="GO" id="GO:0003677">
    <property type="term" value="F:DNA binding"/>
    <property type="evidence" value="ECO:0007669"/>
    <property type="project" value="UniProtKB-KW"/>
</dbReference>
<keyword evidence="3" id="KW-0815">Transposition</keyword>
<dbReference type="PROSITE" id="PS50994">
    <property type="entry name" value="INTEGRASE"/>
    <property type="match status" value="1"/>
</dbReference>
<dbReference type="InterPro" id="IPR036397">
    <property type="entry name" value="RNaseH_sf"/>
</dbReference>
<comment type="similarity">
    <text evidence="2">Belongs to the transposase IS30 family.</text>
</comment>
<proteinExistence type="inferred from homology"/>
<evidence type="ECO:0000256" key="4">
    <source>
        <dbReference type="ARBA" id="ARBA00023125"/>
    </source>
</evidence>
<evidence type="ECO:0000256" key="5">
    <source>
        <dbReference type="ARBA" id="ARBA00023172"/>
    </source>
</evidence>
<dbReference type="OrthoDB" id="216184at2"/>
<evidence type="ECO:0000313" key="8">
    <source>
        <dbReference type="EMBL" id="PHQ31394.1"/>
    </source>
</evidence>
<gene>
    <name evidence="8" type="ORF">CEE69_31335</name>
</gene>
<evidence type="ECO:0000256" key="3">
    <source>
        <dbReference type="ARBA" id="ARBA00022578"/>
    </source>
</evidence>
<dbReference type="GO" id="GO:0005829">
    <property type="term" value="C:cytosol"/>
    <property type="evidence" value="ECO:0007669"/>
    <property type="project" value="TreeGrafter"/>
</dbReference>
<protein>
    <submittedName>
        <fullName evidence="8">IS30 family transposase</fullName>
    </submittedName>
</protein>
<accession>A0A2G1VX86</accession>
<dbReference type="NCBIfam" id="NF033563">
    <property type="entry name" value="transpos_IS30"/>
    <property type="match status" value="1"/>
</dbReference>
<keyword evidence="5" id="KW-0233">DNA recombination</keyword>
<dbReference type="EMBL" id="NIZW01000054">
    <property type="protein sequence ID" value="PHQ31394.1"/>
    <property type="molecule type" value="Genomic_DNA"/>
</dbReference>
<dbReference type="InterPro" id="IPR012337">
    <property type="entry name" value="RNaseH-like_sf"/>
</dbReference>
<dbReference type="PANTHER" id="PTHR10948">
    <property type="entry name" value="TRANSPOSASE"/>
    <property type="match status" value="1"/>
</dbReference>
<comment type="caution">
    <text evidence="8">The sequence shown here is derived from an EMBL/GenBank/DDBJ whole genome shotgun (WGS) entry which is preliminary data.</text>
</comment>
<dbReference type="InterPro" id="IPR051917">
    <property type="entry name" value="Transposase-Integrase"/>
</dbReference>
<dbReference type="GO" id="GO:0006313">
    <property type="term" value="P:DNA transposition"/>
    <property type="evidence" value="ECO:0007669"/>
    <property type="project" value="InterPro"/>
</dbReference>
<evidence type="ECO:0000259" key="6">
    <source>
        <dbReference type="PROSITE" id="PS50943"/>
    </source>
</evidence>
<dbReference type="GO" id="GO:0004803">
    <property type="term" value="F:transposase activity"/>
    <property type="evidence" value="ECO:0007669"/>
    <property type="project" value="InterPro"/>
</dbReference>
<dbReference type="PROSITE" id="PS01043">
    <property type="entry name" value="TRANSPOSASE_IS30"/>
    <property type="match status" value="1"/>
</dbReference>
<dbReference type="AlphaFoldDB" id="A0A2G1VX86"/>
<evidence type="ECO:0000313" key="9">
    <source>
        <dbReference type="Proteomes" id="UP000225740"/>
    </source>
</evidence>
<dbReference type="Gene3D" id="3.30.420.10">
    <property type="entry name" value="Ribonuclease H-like superfamily/Ribonuclease H"/>
    <property type="match status" value="1"/>
</dbReference>
<sequence length="313" mass="36564">MAHLTFHQRVVISVMQRHGKKQKEIAEEIGVSPSTVSRELARNQVTGKHYHPLHAERRANFLKKRPSVVSKLEDPELFEVVSEKLALNWSPEQISGYLWKQAGKRQISHQTIYKYLWSLDRNHPIRKAMRRSGRRNRKQKPGFIRKQAADRVSIHDRPKVASNRKRIGDWELDLVVCKKSTGYLVTAVDRKTGYTLVGRCKKKSSRLVMDTIRSMFNRVPEKHIKTMTFDNGTEFFYHRLLPSWFKVKVFFADPYCSGQRGTNENTNGLLRQYFPKGVDYGSISWQQVRKAAMLLNLRPRKRHGYQTPASLFE</sequence>
<keyword evidence="4" id="KW-0238">DNA-binding</keyword>
<dbReference type="InterPro" id="IPR053392">
    <property type="entry name" value="Transposase_IS30-like"/>
</dbReference>
<dbReference type="Pfam" id="PF13936">
    <property type="entry name" value="HTH_38"/>
    <property type="match status" value="1"/>
</dbReference>